<proteinExistence type="inferred from homology"/>
<evidence type="ECO:0000256" key="1">
    <source>
        <dbReference type="ARBA" id="ARBA00009410"/>
    </source>
</evidence>
<dbReference type="GO" id="GO:0055130">
    <property type="term" value="P:D-alanine catabolic process"/>
    <property type="evidence" value="ECO:0007669"/>
    <property type="project" value="TreeGrafter"/>
</dbReference>
<dbReference type="OrthoDB" id="9815989at2"/>
<keyword evidence="2 4" id="KW-0560">Oxidoreductase</keyword>
<organism evidence="4 5">
    <name type="scientific">Bordetella ansorpii</name>
    <dbReference type="NCBI Taxonomy" id="288768"/>
    <lineage>
        <taxon>Bacteria</taxon>
        <taxon>Pseudomonadati</taxon>
        <taxon>Pseudomonadota</taxon>
        <taxon>Betaproteobacteria</taxon>
        <taxon>Burkholderiales</taxon>
        <taxon>Alcaligenaceae</taxon>
        <taxon>Bordetella</taxon>
    </lineage>
</organism>
<accession>A0A157S6X3</accession>
<protein>
    <submittedName>
        <fullName evidence="4">Oxidoreductase</fullName>
        <ecNumber evidence="4">1.5.3.1</ecNumber>
    </submittedName>
</protein>
<sequence length="432" mass="46839">MSRIIPDPISLQADTLPPQTDVVVIGGGIVGICTALYLSRKNVRVVVCEKGLIGAEQSSRNWGWVRQMGRDAAEIPLSIASQQLWRDFQAQGIETGFRQTGIAYVYRSAREEALYQAAHAEANQFGVDTRLLDKSELARQVPGASAEFMGGMYTASDGRAEPSLATSAIARAAQAAGARILAGCAVRGLIQEGGRATGVVTERGEIRCTAVVLAGGAWSRLFARTLGISLPQLKVLGSVGRVSAVDGPTGMPIGGDNFSYRRRLDGTYTISLRNRTMVPLAPDNFRLFREYWSSFARNRKELRLNVGNHFIKEWQTPKTWQLDEISPFERERILDPKPSEATVREGLANLVQAFPVFRNAKLIQTWGGMIDVTPDAVPIIGPAAKIPGLFISTGFSGHGFGLGPGAGLLTAQMVMNDAPVVDPRPFRLERFG</sequence>
<dbReference type="PANTHER" id="PTHR13847:SF280">
    <property type="entry name" value="D-AMINO ACID DEHYDROGENASE"/>
    <property type="match status" value="1"/>
</dbReference>
<dbReference type="EMBL" id="FKIF01000002">
    <property type="protein sequence ID" value="SAI66172.1"/>
    <property type="molecule type" value="Genomic_DNA"/>
</dbReference>
<dbReference type="RefSeq" id="WP_066124050.1">
    <property type="nucleotide sequence ID" value="NZ_FKIF01000002.1"/>
</dbReference>
<dbReference type="GO" id="GO:0005737">
    <property type="term" value="C:cytoplasm"/>
    <property type="evidence" value="ECO:0007669"/>
    <property type="project" value="TreeGrafter"/>
</dbReference>
<evidence type="ECO:0000313" key="5">
    <source>
        <dbReference type="Proteomes" id="UP000076848"/>
    </source>
</evidence>
<dbReference type="GO" id="GO:0008115">
    <property type="term" value="F:sarcosine oxidase activity"/>
    <property type="evidence" value="ECO:0007669"/>
    <property type="project" value="UniProtKB-EC"/>
</dbReference>
<dbReference type="InterPro" id="IPR006076">
    <property type="entry name" value="FAD-dep_OxRdtase"/>
</dbReference>
<dbReference type="PANTHER" id="PTHR13847">
    <property type="entry name" value="SARCOSINE DEHYDROGENASE-RELATED"/>
    <property type="match status" value="1"/>
</dbReference>
<dbReference type="STRING" id="288768.SAMEA3906486_00822"/>
<evidence type="ECO:0000313" key="4">
    <source>
        <dbReference type="EMBL" id="SAI66172.1"/>
    </source>
</evidence>
<dbReference type="Proteomes" id="UP000076848">
    <property type="component" value="Unassembled WGS sequence"/>
</dbReference>
<dbReference type="GO" id="GO:0008718">
    <property type="term" value="F:D-amino-acid dehydrogenase activity"/>
    <property type="evidence" value="ECO:0007669"/>
    <property type="project" value="TreeGrafter"/>
</dbReference>
<reference evidence="4 5" key="1">
    <citation type="submission" date="2016-04" db="EMBL/GenBank/DDBJ databases">
        <authorList>
            <consortium name="Pathogen Informatics"/>
        </authorList>
    </citation>
    <scope>NUCLEOTIDE SEQUENCE [LARGE SCALE GENOMIC DNA]</scope>
    <source>
        <strain evidence="4 5">H050680373</strain>
    </source>
</reference>
<dbReference type="InterPro" id="IPR036188">
    <property type="entry name" value="FAD/NAD-bd_sf"/>
</dbReference>
<dbReference type="GO" id="GO:0005886">
    <property type="term" value="C:plasma membrane"/>
    <property type="evidence" value="ECO:0007669"/>
    <property type="project" value="TreeGrafter"/>
</dbReference>
<comment type="similarity">
    <text evidence="1">Belongs to the DadA oxidoreductase family.</text>
</comment>
<evidence type="ECO:0000259" key="3">
    <source>
        <dbReference type="Pfam" id="PF01266"/>
    </source>
</evidence>
<dbReference type="SUPFAM" id="SSF51905">
    <property type="entry name" value="FAD/NAD(P)-binding domain"/>
    <property type="match status" value="1"/>
</dbReference>
<dbReference type="AlphaFoldDB" id="A0A157S6X3"/>
<dbReference type="Gene3D" id="3.50.50.60">
    <property type="entry name" value="FAD/NAD(P)-binding domain"/>
    <property type="match status" value="2"/>
</dbReference>
<gene>
    <name evidence="4" type="primary">soxB_1</name>
    <name evidence="4" type="ORF">SAMEA3906486_00822</name>
</gene>
<keyword evidence="5" id="KW-1185">Reference proteome</keyword>
<feature type="domain" description="FAD dependent oxidoreductase" evidence="3">
    <location>
        <begin position="21"/>
        <end position="413"/>
    </location>
</feature>
<dbReference type="EC" id="1.5.3.1" evidence="4"/>
<evidence type="ECO:0000256" key="2">
    <source>
        <dbReference type="ARBA" id="ARBA00023002"/>
    </source>
</evidence>
<dbReference type="Pfam" id="PF01266">
    <property type="entry name" value="DAO"/>
    <property type="match status" value="1"/>
</dbReference>
<dbReference type="Gene3D" id="3.30.9.10">
    <property type="entry name" value="D-Amino Acid Oxidase, subunit A, domain 2"/>
    <property type="match status" value="2"/>
</dbReference>
<name>A0A157S6X3_9BORD</name>